<dbReference type="GO" id="GO:0003723">
    <property type="term" value="F:RNA binding"/>
    <property type="evidence" value="ECO:0007669"/>
    <property type="project" value="UniProtKB-UniRule"/>
</dbReference>
<dbReference type="CDD" id="cd12298">
    <property type="entry name" value="RRM3_Prp24"/>
    <property type="match status" value="1"/>
</dbReference>
<sequence>MSLKELVDEFEILVNENPYAPENYDKILSRLQVIPDTALLINKIYKEKTKYFRLRQSELNNWLFEIRAIEDIQERSRLEYAFYETIIDDYPTVPIMTAMLELANQLLSNEQITDDEYGAIVSKGLHLCGYDFVNGNEIWKISLDLLQQRYIKSNDETDLDALIKLHLKRLSYPLQQLNESFEEFSSLISKYKIGDYDRLMQVANKVYSDTKQKLPYYEKCEIQIKERPTDCALWIDYMESVFKYQPNLTHILTMLARATQSETSFSNKSQQLWMSVIYMIYMSEEVRENALTSLLDKYLRTFPNSCTAYAENIKNCIALGEDGRQRFIEIENRIRAIDLRSSSDYNDWKLVALAMMQYKYHNELSHETFESLDDLFDTMVTYAMDNKDPFHTVEKLAVSLYISLGKFSHATQVITSMFQTFPSETEVWLYGIRCFIEHDVDQESIRQTFKKALSHAKKLDAPEKLTEEWLLYEQVHGTIDSYRKAVTLCNKALREFMESKANDVLAQPILHVDRKRSHDMSEEFSRSREEFAVQVNNLPYDVTKQDLRNFFSGCGEIREMDIVELNGGKQAVIEFTNELEVFSAMTRTHKVLGSNEITVTRVERTLLFVNNYPSSFSQQDVREMFAQVGPIVSIRFPSQLRNKIRRFCYVQYTRTHDAEKAIALYNGRTYHDQNLNQDFAWEVQYSKPQERKDRTTPISERKIRVSNIAFSIDEEELRNEFSQCGEIDFIALPKAVYDTKKRRMKHNGGLAIITYRDASSVEDALKKNGITLKGRNINVSKPQGHTNWTPDDFDTLRTIGLANVDPSLNTFQLKNFLEKTFGQVSKVLLLPANGVALVEFGSVRDSGKISLGYSTIEIDNFQIQVTTKEAIVEVLKTNRNDTAVETNSEEVATRPILVPTSIKRRRV</sequence>
<dbReference type="InterPro" id="IPR035979">
    <property type="entry name" value="RBD_domain_sf"/>
</dbReference>
<dbReference type="Pfam" id="PF00076">
    <property type="entry name" value="RRM_1"/>
    <property type="match status" value="3"/>
</dbReference>
<comment type="caution">
    <text evidence="5">The sequence shown here is derived from an EMBL/GenBank/DDBJ whole genome shotgun (WGS) entry which is preliminary data.</text>
</comment>
<dbReference type="PROSITE" id="PS50102">
    <property type="entry name" value="RRM"/>
    <property type="match status" value="4"/>
</dbReference>
<keyword evidence="1" id="KW-0677">Repeat</keyword>
<dbReference type="AlphaFoldDB" id="A0A8X7NLC8"/>
<dbReference type="InterPro" id="IPR011990">
    <property type="entry name" value="TPR-like_helical_dom_sf"/>
</dbReference>
<dbReference type="Gene3D" id="1.25.40.10">
    <property type="entry name" value="Tetratricopeptide repeat domain"/>
    <property type="match status" value="2"/>
</dbReference>
<evidence type="ECO:0000259" key="4">
    <source>
        <dbReference type="PROSITE" id="PS50102"/>
    </source>
</evidence>
<reference evidence="5" key="1">
    <citation type="submission" date="2020-03" db="EMBL/GenBank/DDBJ databases">
        <title>FDA dAtabase for Regulatory Grade micrObial Sequences (FDA-ARGOS): Supporting development and validation of Infectious Disease Dx tests.</title>
        <authorList>
            <person name="Campos J."/>
            <person name="Goldberg B."/>
            <person name="Tallon L."/>
            <person name="Sadzewicz L."/>
            <person name="Vavikolanu K."/>
            <person name="Mehta A."/>
            <person name="Aluvathingal J."/>
            <person name="Nadendla S."/>
            <person name="Nandy P."/>
            <person name="Geyer C."/>
            <person name="Yan Y."/>
            <person name="Sichtig H."/>
        </authorList>
    </citation>
    <scope>NUCLEOTIDE SEQUENCE [LARGE SCALE GENOMIC DNA]</scope>
    <source>
        <strain evidence="5">FDAARGOS_652</strain>
    </source>
</reference>
<dbReference type="SUPFAM" id="SSF54928">
    <property type="entry name" value="RNA-binding domain, RBD"/>
    <property type="match status" value="2"/>
</dbReference>
<feature type="domain" description="RRM" evidence="4">
    <location>
        <begin position="605"/>
        <end position="682"/>
    </location>
</feature>
<feature type="domain" description="RRM" evidence="4">
    <location>
        <begin position="701"/>
        <end position="784"/>
    </location>
</feature>
<dbReference type="InterPro" id="IPR034397">
    <property type="entry name" value="Prp24_RRM1"/>
</dbReference>
<name>A0A8X7NLC8_CANPA</name>
<evidence type="ECO:0000256" key="3">
    <source>
        <dbReference type="PROSITE-ProRule" id="PRU00176"/>
    </source>
</evidence>
<dbReference type="CDD" id="cd12296">
    <property type="entry name" value="RRM1_Prp24"/>
    <property type="match status" value="1"/>
</dbReference>
<dbReference type="SMART" id="SM00360">
    <property type="entry name" value="RRM"/>
    <property type="match status" value="4"/>
</dbReference>
<feature type="domain" description="RRM" evidence="4">
    <location>
        <begin position="797"/>
        <end position="870"/>
    </location>
</feature>
<dbReference type="Proteomes" id="UP000590412">
    <property type="component" value="Unassembled WGS sequence"/>
</dbReference>
<dbReference type="InterPro" id="IPR031766">
    <property type="entry name" value="RRM_occluded"/>
</dbReference>
<evidence type="ECO:0000256" key="1">
    <source>
        <dbReference type="ARBA" id="ARBA00022737"/>
    </source>
</evidence>
<evidence type="ECO:0000313" key="6">
    <source>
        <dbReference type="Proteomes" id="UP000590412"/>
    </source>
</evidence>
<dbReference type="SUPFAM" id="SSF48452">
    <property type="entry name" value="TPR-like"/>
    <property type="match status" value="1"/>
</dbReference>
<dbReference type="InterPro" id="IPR034540">
    <property type="entry name" value="Prp24_RRM3"/>
</dbReference>
<evidence type="ECO:0000256" key="2">
    <source>
        <dbReference type="ARBA" id="ARBA00022884"/>
    </source>
</evidence>
<accession>A0A8X7NLC8</accession>
<dbReference type="InterPro" id="IPR012677">
    <property type="entry name" value="Nucleotide-bd_a/b_plait_sf"/>
</dbReference>
<organism evidence="5 6">
    <name type="scientific">Candida parapsilosis</name>
    <name type="common">Yeast</name>
    <dbReference type="NCBI Taxonomy" id="5480"/>
    <lineage>
        <taxon>Eukaryota</taxon>
        <taxon>Fungi</taxon>
        <taxon>Dikarya</taxon>
        <taxon>Ascomycota</taxon>
        <taxon>Saccharomycotina</taxon>
        <taxon>Pichiomycetes</taxon>
        <taxon>Debaryomycetaceae</taxon>
        <taxon>Candida/Lodderomyces clade</taxon>
        <taxon>Candida</taxon>
    </lineage>
</organism>
<feature type="domain" description="RRM" evidence="4">
    <location>
        <begin position="531"/>
        <end position="604"/>
    </location>
</feature>
<keyword evidence="2 3" id="KW-0694">RNA-binding</keyword>
<protein>
    <submittedName>
        <fullName evidence="5">RNA recognition motif family protein</fullName>
    </submittedName>
</protein>
<dbReference type="Gene3D" id="3.30.70.330">
    <property type="match status" value="3"/>
</dbReference>
<dbReference type="EMBL" id="JABWAB010000004">
    <property type="protein sequence ID" value="KAF6052879.1"/>
    <property type="molecule type" value="Genomic_DNA"/>
</dbReference>
<evidence type="ECO:0000313" key="5">
    <source>
        <dbReference type="EMBL" id="KAF6052879.1"/>
    </source>
</evidence>
<dbReference type="Pfam" id="PF16842">
    <property type="entry name" value="RRM_occluded"/>
    <property type="match status" value="1"/>
</dbReference>
<dbReference type="InterPro" id="IPR000504">
    <property type="entry name" value="RRM_dom"/>
</dbReference>
<gene>
    <name evidence="5" type="ORF">FOB60_003135</name>
</gene>
<proteinExistence type="predicted"/>
<dbReference type="PANTHER" id="PTHR24012">
    <property type="entry name" value="RNA BINDING PROTEIN"/>
    <property type="match status" value="1"/>
</dbReference>